<accession>A0A1T4V6R1</accession>
<keyword evidence="2" id="KW-1003">Cell membrane</keyword>
<keyword evidence="7" id="KW-1133">Transmembrane helix</keyword>
<dbReference type="RefSeq" id="WP_078928454.1">
    <property type="nucleotide sequence ID" value="NZ_FUXX01000011.1"/>
</dbReference>
<dbReference type="EMBL" id="FUXX01000011">
    <property type="protein sequence ID" value="SKA60650.1"/>
    <property type="molecule type" value="Genomic_DNA"/>
</dbReference>
<feature type="transmembrane region" description="Helical" evidence="7">
    <location>
        <begin position="34"/>
        <end position="50"/>
    </location>
</feature>
<dbReference type="PANTHER" id="PTHR30606:SF9">
    <property type="entry name" value="LIPID A BIOSYNTHESIS LAUROYLTRANSFERASE"/>
    <property type="match status" value="1"/>
</dbReference>
<protein>
    <submittedName>
        <fullName evidence="8">Predicted acyltransferase, LPLAT superfamily</fullName>
    </submittedName>
</protein>
<evidence type="ECO:0000256" key="6">
    <source>
        <dbReference type="ARBA" id="ARBA00023315"/>
    </source>
</evidence>
<dbReference type="STRING" id="83771.SAMN02910357_01663"/>
<gene>
    <name evidence="8" type="ORF">SAMN02745213_00931</name>
</gene>
<dbReference type="AlphaFoldDB" id="A0A1T4V6R1"/>
<name>A0A1T4V6R1_9GAMM</name>
<keyword evidence="6 8" id="KW-0012">Acyltransferase</keyword>
<evidence type="ECO:0000256" key="2">
    <source>
        <dbReference type="ARBA" id="ARBA00022475"/>
    </source>
</evidence>
<keyword evidence="4 8" id="KW-0808">Transferase</keyword>
<organism evidence="8 9">
    <name type="scientific">Succinivibrio dextrinosolvens DSM 3072</name>
    <dbReference type="NCBI Taxonomy" id="1123324"/>
    <lineage>
        <taxon>Bacteria</taxon>
        <taxon>Pseudomonadati</taxon>
        <taxon>Pseudomonadota</taxon>
        <taxon>Gammaproteobacteria</taxon>
        <taxon>Aeromonadales</taxon>
        <taxon>Succinivibrionaceae</taxon>
        <taxon>Succinivibrio</taxon>
    </lineage>
</organism>
<dbReference type="InterPro" id="IPR004960">
    <property type="entry name" value="LipA_acyltrans"/>
</dbReference>
<dbReference type="GO" id="GO:0009247">
    <property type="term" value="P:glycolipid biosynthetic process"/>
    <property type="evidence" value="ECO:0007669"/>
    <property type="project" value="UniProtKB-ARBA"/>
</dbReference>
<dbReference type="PANTHER" id="PTHR30606">
    <property type="entry name" value="LIPID A BIOSYNTHESIS LAUROYL ACYLTRANSFERASE"/>
    <property type="match status" value="1"/>
</dbReference>
<dbReference type="GO" id="GO:0016746">
    <property type="term" value="F:acyltransferase activity"/>
    <property type="evidence" value="ECO:0007669"/>
    <property type="project" value="UniProtKB-KW"/>
</dbReference>
<evidence type="ECO:0000313" key="9">
    <source>
        <dbReference type="Proteomes" id="UP000242432"/>
    </source>
</evidence>
<keyword evidence="5 7" id="KW-0472">Membrane</keyword>
<evidence type="ECO:0000256" key="4">
    <source>
        <dbReference type="ARBA" id="ARBA00022679"/>
    </source>
</evidence>
<sequence length="340" mass="39650">MTANNNHWSESSEKVGGYYGIRLMLLFYDYGGKVIFRIFLYHVMLFYYLFSKKQRKISKDFLSQVEIIREKYNLPQEHYSSFRHFMAFGTMLIDKINAWRGTLRLYQDAIFMEDSEERFFSYENEPRGKILLCSHLGNIDALRAVGLVSEKRAPAVYSVFFTKNAQNFNNILKAVSKSAELNIIATDSIGPDTAIRLSEIIDSKGMIAIVGDRTPVKDKSYNIESNPDNSTRVKEPERVCEVDFMGRKANLPQGAFILAALLKCKVQCLFALKNEKTGKIDIYCKDLFDEVKLPRKNKEEALRTYVQKYAQLLEYYAIRYPYQWFNFFDFFSTQNHTDKD</sequence>
<reference evidence="9" key="1">
    <citation type="submission" date="2017-02" db="EMBL/GenBank/DDBJ databases">
        <authorList>
            <person name="Varghese N."/>
            <person name="Submissions S."/>
        </authorList>
    </citation>
    <scope>NUCLEOTIDE SEQUENCE [LARGE SCALE GENOMIC DNA]</scope>
    <source>
        <strain evidence="9">DSM 3072</strain>
    </source>
</reference>
<keyword evidence="3" id="KW-0997">Cell inner membrane</keyword>
<keyword evidence="7" id="KW-0812">Transmembrane</keyword>
<comment type="subcellular location">
    <subcellularLocation>
        <location evidence="1">Cell inner membrane</location>
    </subcellularLocation>
</comment>
<proteinExistence type="predicted"/>
<evidence type="ECO:0000256" key="5">
    <source>
        <dbReference type="ARBA" id="ARBA00023136"/>
    </source>
</evidence>
<keyword evidence="9" id="KW-1185">Reference proteome</keyword>
<evidence type="ECO:0000256" key="3">
    <source>
        <dbReference type="ARBA" id="ARBA00022519"/>
    </source>
</evidence>
<evidence type="ECO:0000256" key="7">
    <source>
        <dbReference type="SAM" id="Phobius"/>
    </source>
</evidence>
<dbReference type="Proteomes" id="UP000242432">
    <property type="component" value="Unassembled WGS sequence"/>
</dbReference>
<evidence type="ECO:0000313" key="8">
    <source>
        <dbReference type="EMBL" id="SKA60650.1"/>
    </source>
</evidence>
<evidence type="ECO:0000256" key="1">
    <source>
        <dbReference type="ARBA" id="ARBA00004533"/>
    </source>
</evidence>
<dbReference type="GO" id="GO:0005886">
    <property type="term" value="C:plasma membrane"/>
    <property type="evidence" value="ECO:0007669"/>
    <property type="project" value="UniProtKB-SubCell"/>
</dbReference>